<keyword evidence="1" id="KW-0472">Membrane</keyword>
<accession>A0A197KBD7</accession>
<keyword evidence="1" id="KW-0812">Transmembrane</keyword>
<dbReference type="EMBL" id="KV442015">
    <property type="protein sequence ID" value="OAQ35027.1"/>
    <property type="molecule type" value="Genomic_DNA"/>
</dbReference>
<gene>
    <name evidence="2" type="ORF">K457DRAFT_132911</name>
</gene>
<evidence type="ECO:0000256" key="1">
    <source>
        <dbReference type="SAM" id="Phobius"/>
    </source>
</evidence>
<keyword evidence="1" id="KW-1133">Transmembrane helix</keyword>
<organism evidence="2 3">
    <name type="scientific">Linnemannia elongata AG-77</name>
    <dbReference type="NCBI Taxonomy" id="1314771"/>
    <lineage>
        <taxon>Eukaryota</taxon>
        <taxon>Fungi</taxon>
        <taxon>Fungi incertae sedis</taxon>
        <taxon>Mucoromycota</taxon>
        <taxon>Mortierellomycotina</taxon>
        <taxon>Mortierellomycetes</taxon>
        <taxon>Mortierellales</taxon>
        <taxon>Mortierellaceae</taxon>
        <taxon>Linnemannia</taxon>
    </lineage>
</organism>
<feature type="transmembrane region" description="Helical" evidence="1">
    <location>
        <begin position="14"/>
        <end position="35"/>
    </location>
</feature>
<evidence type="ECO:0000313" key="2">
    <source>
        <dbReference type="EMBL" id="OAQ35027.1"/>
    </source>
</evidence>
<reference evidence="2 3" key="1">
    <citation type="submission" date="2016-05" db="EMBL/GenBank/DDBJ databases">
        <title>Genome sequencing reveals origins of a unique bacterial endosymbiosis in the earliest lineages of terrestrial Fungi.</title>
        <authorList>
            <consortium name="DOE Joint Genome Institute"/>
            <person name="Uehling J."/>
            <person name="Gryganskyi A."/>
            <person name="Hameed K."/>
            <person name="Tschaplinski T."/>
            <person name="Misztal P."/>
            <person name="Wu S."/>
            <person name="Desiro A."/>
            <person name="Vande Pol N."/>
            <person name="Du Z.-Y."/>
            <person name="Zienkiewicz A."/>
            <person name="Zienkiewicz K."/>
            <person name="Morin E."/>
            <person name="Tisserant E."/>
            <person name="Splivallo R."/>
            <person name="Hainaut M."/>
            <person name="Henrissat B."/>
            <person name="Ohm R."/>
            <person name="Kuo A."/>
            <person name="Yan J."/>
            <person name="Lipzen A."/>
            <person name="Nolan M."/>
            <person name="Labutti K."/>
            <person name="Barry K."/>
            <person name="Goldstein A."/>
            <person name="Labbe J."/>
            <person name="Schadt C."/>
            <person name="Tuskan G."/>
            <person name="Grigoriev I."/>
            <person name="Martin F."/>
            <person name="Vilgalys R."/>
            <person name="Bonito G."/>
        </authorList>
    </citation>
    <scope>NUCLEOTIDE SEQUENCE [LARGE SCALE GENOMIC DNA]</scope>
    <source>
        <strain evidence="2 3">AG-77</strain>
    </source>
</reference>
<keyword evidence="3" id="KW-1185">Reference proteome</keyword>
<protein>
    <submittedName>
        <fullName evidence="2">Uncharacterized protein</fullName>
    </submittedName>
</protein>
<feature type="transmembrane region" description="Helical" evidence="1">
    <location>
        <begin position="114"/>
        <end position="136"/>
    </location>
</feature>
<dbReference type="Proteomes" id="UP000078512">
    <property type="component" value="Unassembled WGS sequence"/>
</dbReference>
<dbReference type="AlphaFoldDB" id="A0A197KBD7"/>
<name>A0A197KBD7_9FUNG</name>
<sequence>MHHLAEHDPHLEEIIPFVLVSVAVTIILTSALLVYRKHEKVVVFIRYYIIFLKYLFVVFTFILLFTATLPSTFPVLEIMLQDNPSNLSTLACFMWLSSIIYYGLFYLLFSHKAFLEVSTLLTLFLLLNSLVIVLRYNKQHADIRNALRIIAAFQAITTGNLARDSVPVVPAVSTDYSIPVEQDNVRPYSTHIPDIAASSATRPILQQAIENELATHIVTYGSLAR</sequence>
<proteinExistence type="predicted"/>
<evidence type="ECO:0000313" key="3">
    <source>
        <dbReference type="Proteomes" id="UP000078512"/>
    </source>
</evidence>
<feature type="transmembrane region" description="Helical" evidence="1">
    <location>
        <begin position="87"/>
        <end position="107"/>
    </location>
</feature>
<feature type="transmembrane region" description="Helical" evidence="1">
    <location>
        <begin position="47"/>
        <end position="67"/>
    </location>
</feature>